<feature type="chain" id="PRO_5036366048" evidence="1">
    <location>
        <begin position="22"/>
        <end position="60"/>
    </location>
</feature>
<dbReference type="EMBL" id="VDEP01000472">
    <property type="protein sequence ID" value="KAA1075516.1"/>
    <property type="molecule type" value="Genomic_DNA"/>
</dbReference>
<accession>A0A5B0LUH5</accession>
<organism evidence="2 4">
    <name type="scientific">Puccinia graminis f. sp. tritici</name>
    <dbReference type="NCBI Taxonomy" id="56615"/>
    <lineage>
        <taxon>Eukaryota</taxon>
        <taxon>Fungi</taxon>
        <taxon>Dikarya</taxon>
        <taxon>Basidiomycota</taxon>
        <taxon>Pucciniomycotina</taxon>
        <taxon>Pucciniomycetes</taxon>
        <taxon>Pucciniales</taxon>
        <taxon>Pucciniaceae</taxon>
        <taxon>Puccinia</taxon>
    </lineage>
</organism>
<dbReference type="AlphaFoldDB" id="A0A5B0LUH5"/>
<reference evidence="2 4" key="1">
    <citation type="submission" date="2019-05" db="EMBL/GenBank/DDBJ databases">
        <title>Emergence of the Ug99 lineage of the wheat stem rust pathogen through somatic hybridization.</title>
        <authorList>
            <person name="Li F."/>
            <person name="Upadhyaya N.M."/>
            <person name="Sperschneider J."/>
            <person name="Matny O."/>
            <person name="Nguyen-Phuc H."/>
            <person name="Mago R."/>
            <person name="Raley C."/>
            <person name="Miller M.E."/>
            <person name="Silverstein K.A.T."/>
            <person name="Henningsen E."/>
            <person name="Hirsch C.D."/>
            <person name="Visser B."/>
            <person name="Pretorius Z.A."/>
            <person name="Steffenson B.J."/>
            <person name="Schwessinger B."/>
            <person name="Dodds P.N."/>
            <person name="Figueroa M."/>
        </authorList>
    </citation>
    <scope>NUCLEOTIDE SEQUENCE [LARGE SCALE GENOMIC DNA]</scope>
    <source>
        <strain evidence="2 4">Ug99</strain>
    </source>
</reference>
<dbReference type="Proteomes" id="UP000325313">
    <property type="component" value="Unassembled WGS sequence"/>
</dbReference>
<proteinExistence type="predicted"/>
<evidence type="ECO:0000313" key="3">
    <source>
        <dbReference type="EMBL" id="KAA1075516.1"/>
    </source>
</evidence>
<evidence type="ECO:0000313" key="2">
    <source>
        <dbReference type="EMBL" id="KAA1068607.1"/>
    </source>
</evidence>
<dbReference type="EMBL" id="VDEP01000505">
    <property type="protein sequence ID" value="KAA1068607.1"/>
    <property type="molecule type" value="Genomic_DNA"/>
</dbReference>
<keyword evidence="1" id="KW-0732">Signal</keyword>
<gene>
    <name evidence="3" type="ORF">PGTUg99_020272</name>
    <name evidence="2" type="ORF">PGTUg99_033584</name>
</gene>
<name>A0A5B0LUH5_PUCGR</name>
<evidence type="ECO:0000313" key="4">
    <source>
        <dbReference type="Proteomes" id="UP000325313"/>
    </source>
</evidence>
<evidence type="ECO:0000256" key="1">
    <source>
        <dbReference type="SAM" id="SignalP"/>
    </source>
</evidence>
<comment type="caution">
    <text evidence="2">The sequence shown here is derived from an EMBL/GenBank/DDBJ whole genome shotgun (WGS) entry which is preliminary data.</text>
</comment>
<protein>
    <submittedName>
        <fullName evidence="2">Uncharacterized protein</fullName>
    </submittedName>
</protein>
<feature type="signal peptide" evidence="1">
    <location>
        <begin position="1"/>
        <end position="21"/>
    </location>
</feature>
<sequence>MSSWPFVIVLRALLSIRQIFLQQSFNVHEPVYVNVVSRFTFCTCTPANPTEYQTKSCNLF</sequence>